<evidence type="ECO:0000256" key="1">
    <source>
        <dbReference type="ARBA" id="ARBA00004123"/>
    </source>
</evidence>
<evidence type="ECO:0000256" key="3">
    <source>
        <dbReference type="ARBA" id="ARBA00023015"/>
    </source>
</evidence>
<dbReference type="Proteomes" id="UP000799444">
    <property type="component" value="Unassembled WGS sequence"/>
</dbReference>
<dbReference type="InterPro" id="IPR036864">
    <property type="entry name" value="Zn2-C6_fun-type_DNA-bd_sf"/>
</dbReference>
<dbReference type="Gene3D" id="4.10.240.10">
    <property type="entry name" value="Zn(2)-C6 fungal-type DNA-binding domain"/>
    <property type="match status" value="1"/>
</dbReference>
<dbReference type="InterPro" id="IPR001138">
    <property type="entry name" value="Zn2Cys6_DnaBD"/>
</dbReference>
<evidence type="ECO:0000256" key="5">
    <source>
        <dbReference type="ARBA" id="ARBA00023163"/>
    </source>
</evidence>
<dbReference type="PROSITE" id="PS00463">
    <property type="entry name" value="ZN2_CY6_FUNGAL_1"/>
    <property type="match status" value="1"/>
</dbReference>
<dbReference type="CDD" id="cd00067">
    <property type="entry name" value="GAL4"/>
    <property type="match status" value="1"/>
</dbReference>
<keyword evidence="9" id="KW-1185">Reference proteome</keyword>
<keyword evidence="2" id="KW-0479">Metal-binding</keyword>
<dbReference type="InterPro" id="IPR051089">
    <property type="entry name" value="prtT"/>
</dbReference>
<dbReference type="Pfam" id="PF04082">
    <property type="entry name" value="Fungal_trans"/>
    <property type="match status" value="1"/>
</dbReference>
<dbReference type="AlphaFoldDB" id="A0A9P4QK65"/>
<keyword evidence="5" id="KW-0804">Transcription</keyword>
<evidence type="ECO:0000259" key="7">
    <source>
        <dbReference type="PROSITE" id="PS50048"/>
    </source>
</evidence>
<dbReference type="Pfam" id="PF00172">
    <property type="entry name" value="Zn_clus"/>
    <property type="match status" value="1"/>
</dbReference>
<dbReference type="PROSITE" id="PS50048">
    <property type="entry name" value="ZN2_CY6_FUNGAL_2"/>
    <property type="match status" value="1"/>
</dbReference>
<evidence type="ECO:0000256" key="4">
    <source>
        <dbReference type="ARBA" id="ARBA00023125"/>
    </source>
</evidence>
<comment type="subcellular location">
    <subcellularLocation>
        <location evidence="1">Nucleus</location>
    </subcellularLocation>
</comment>
<dbReference type="PANTHER" id="PTHR31845:SF21">
    <property type="entry name" value="REGULATORY PROTEIN LEU3"/>
    <property type="match status" value="1"/>
</dbReference>
<organism evidence="8 9">
    <name type="scientific">Polyplosphaeria fusca</name>
    <dbReference type="NCBI Taxonomy" id="682080"/>
    <lineage>
        <taxon>Eukaryota</taxon>
        <taxon>Fungi</taxon>
        <taxon>Dikarya</taxon>
        <taxon>Ascomycota</taxon>
        <taxon>Pezizomycotina</taxon>
        <taxon>Dothideomycetes</taxon>
        <taxon>Pleosporomycetidae</taxon>
        <taxon>Pleosporales</taxon>
        <taxon>Tetraplosphaeriaceae</taxon>
        <taxon>Polyplosphaeria</taxon>
    </lineage>
</organism>
<dbReference type="GO" id="GO:0008270">
    <property type="term" value="F:zinc ion binding"/>
    <property type="evidence" value="ECO:0007669"/>
    <property type="project" value="InterPro"/>
</dbReference>
<dbReference type="EMBL" id="ML996265">
    <property type="protein sequence ID" value="KAF2728823.1"/>
    <property type="molecule type" value="Genomic_DNA"/>
</dbReference>
<evidence type="ECO:0000313" key="9">
    <source>
        <dbReference type="Proteomes" id="UP000799444"/>
    </source>
</evidence>
<keyword evidence="6" id="KW-0539">Nucleus</keyword>
<reference evidence="8" key="1">
    <citation type="journal article" date="2020" name="Stud. Mycol.">
        <title>101 Dothideomycetes genomes: a test case for predicting lifestyles and emergence of pathogens.</title>
        <authorList>
            <person name="Haridas S."/>
            <person name="Albert R."/>
            <person name="Binder M."/>
            <person name="Bloem J."/>
            <person name="Labutti K."/>
            <person name="Salamov A."/>
            <person name="Andreopoulos B."/>
            <person name="Baker S."/>
            <person name="Barry K."/>
            <person name="Bills G."/>
            <person name="Bluhm B."/>
            <person name="Cannon C."/>
            <person name="Castanera R."/>
            <person name="Culley D."/>
            <person name="Daum C."/>
            <person name="Ezra D."/>
            <person name="Gonzalez J."/>
            <person name="Henrissat B."/>
            <person name="Kuo A."/>
            <person name="Liang C."/>
            <person name="Lipzen A."/>
            <person name="Lutzoni F."/>
            <person name="Magnuson J."/>
            <person name="Mondo S."/>
            <person name="Nolan M."/>
            <person name="Ohm R."/>
            <person name="Pangilinan J."/>
            <person name="Park H.-J."/>
            <person name="Ramirez L."/>
            <person name="Alfaro M."/>
            <person name="Sun H."/>
            <person name="Tritt A."/>
            <person name="Yoshinaga Y."/>
            <person name="Zwiers L.-H."/>
            <person name="Turgeon B."/>
            <person name="Goodwin S."/>
            <person name="Spatafora J."/>
            <person name="Crous P."/>
            <person name="Grigoriev I."/>
        </authorList>
    </citation>
    <scope>NUCLEOTIDE SEQUENCE</scope>
    <source>
        <strain evidence="8">CBS 125425</strain>
    </source>
</reference>
<dbReference type="GO" id="GO:0000981">
    <property type="term" value="F:DNA-binding transcription factor activity, RNA polymerase II-specific"/>
    <property type="evidence" value="ECO:0007669"/>
    <property type="project" value="InterPro"/>
</dbReference>
<dbReference type="CDD" id="cd12148">
    <property type="entry name" value="fungal_TF_MHR"/>
    <property type="match status" value="1"/>
</dbReference>
<dbReference type="SMART" id="SM00906">
    <property type="entry name" value="Fungal_trans"/>
    <property type="match status" value="1"/>
</dbReference>
<evidence type="ECO:0000256" key="6">
    <source>
        <dbReference type="ARBA" id="ARBA00023242"/>
    </source>
</evidence>
<dbReference type="SUPFAM" id="SSF57701">
    <property type="entry name" value="Zn2/Cys6 DNA-binding domain"/>
    <property type="match status" value="1"/>
</dbReference>
<dbReference type="GO" id="GO:0006351">
    <property type="term" value="P:DNA-templated transcription"/>
    <property type="evidence" value="ECO:0007669"/>
    <property type="project" value="InterPro"/>
</dbReference>
<dbReference type="InterPro" id="IPR007219">
    <property type="entry name" value="XnlR_reg_dom"/>
</dbReference>
<accession>A0A9P4QK65</accession>
<dbReference type="GO" id="GO:0000976">
    <property type="term" value="F:transcription cis-regulatory region binding"/>
    <property type="evidence" value="ECO:0007669"/>
    <property type="project" value="TreeGrafter"/>
</dbReference>
<dbReference type="PANTHER" id="PTHR31845">
    <property type="entry name" value="FINGER DOMAIN PROTEIN, PUTATIVE-RELATED"/>
    <property type="match status" value="1"/>
</dbReference>
<feature type="domain" description="Zn(2)-C6 fungal-type" evidence="7">
    <location>
        <begin position="14"/>
        <end position="47"/>
    </location>
</feature>
<gene>
    <name evidence="8" type="ORF">EJ04DRAFT_448539</name>
</gene>
<keyword evidence="4" id="KW-0238">DNA-binding</keyword>
<evidence type="ECO:0000313" key="8">
    <source>
        <dbReference type="EMBL" id="KAF2728823.1"/>
    </source>
</evidence>
<protein>
    <recommendedName>
        <fullName evidence="7">Zn(2)-C6 fungal-type domain-containing protein</fullName>
    </recommendedName>
</protein>
<keyword evidence="3" id="KW-0805">Transcription regulation</keyword>
<dbReference type="GO" id="GO:0005634">
    <property type="term" value="C:nucleus"/>
    <property type="evidence" value="ECO:0007669"/>
    <property type="project" value="UniProtKB-SubCell"/>
</dbReference>
<comment type="caution">
    <text evidence="8">The sequence shown here is derived from an EMBL/GenBank/DDBJ whole genome shotgun (WGS) entry which is preliminary data.</text>
</comment>
<sequence length="593" mass="67160">MAAVRQRRQQKMAACVHCRQMKLKCDGNEKFPAPCSRCSSSGLNCHVDPLFKRTAKRERLNAVERQLREIKEKLHAPGAISPPETKQNPVLITPTTTTSPESVDPSVFQHEIIHIRNTMMPRSLNGVELQPDLVADLVEEFYARYHGQFPILPEVPSSLLISDNQGFLFWTVMMVAMRRRSDCLENYLLLADGIRLLASQLISRPGTSSLQDIQALLILCCWPPPFGPAMDDTSWTYLSLATSNALRLGLHRPKHIYDFEHHNKFDDTALLQRRLAWIGCFIVNYCVSTYMGIPAMVQPEQSILEAATSQPSWLPDTLFFQLQIARYGIQLCNTLGNSDLTASGLLPNSAPYLRTYEAELRLLEMQHSKRWPKQDFVNFLGCKLIIYGFGVTASNLPDDSGDGQGYSGHTSRLDAQHWAEQAFLASSVIVQSACSMKDTMMYSTVYVQRWVANAVGYLLRLIIYPQSQQHDEVAIRNGINQGWELLKTCSIKENDHMSRVCAIISYLSGESMKKDPLQQHVVARTQSRMGANMFSDMVNIARGRWSQHLRDKRPHDCTGAAVEEQQNEVHISLELDDLFSSQFTDWDSFLQDI</sequence>
<proteinExistence type="predicted"/>
<dbReference type="OrthoDB" id="3163292at2759"/>
<dbReference type="SMART" id="SM00066">
    <property type="entry name" value="GAL4"/>
    <property type="match status" value="1"/>
</dbReference>
<name>A0A9P4QK65_9PLEO</name>
<evidence type="ECO:0000256" key="2">
    <source>
        <dbReference type="ARBA" id="ARBA00022723"/>
    </source>
</evidence>